<dbReference type="EMBL" id="AEQV01000256">
    <property type="protein sequence ID" value="EGD07035.1"/>
    <property type="molecule type" value="Genomic_DNA"/>
</dbReference>
<protein>
    <submittedName>
        <fullName evidence="1">Uncharacterized protein</fullName>
    </submittedName>
</protein>
<comment type="caution">
    <text evidence="1">The sequence shown here is derived from an EMBL/GenBank/DDBJ whole genome shotgun (WGS) entry which is preliminary data.</text>
</comment>
<proteinExistence type="predicted"/>
<sequence>MVVTMLRCLRMRGRSLRMHVCRMGGSRARGCEGHHALRMLCRLGLRDWPRLLARRQWLRTFHPLRWRQGGLLTCCIPLLVVDL</sequence>
<evidence type="ECO:0000313" key="2">
    <source>
        <dbReference type="Proteomes" id="UP000003299"/>
    </source>
</evidence>
<accession>F0BKF6</accession>
<dbReference type="Proteomes" id="UP000003299">
    <property type="component" value="Unassembled WGS sequence"/>
</dbReference>
<dbReference type="AlphaFoldDB" id="F0BKF6"/>
<reference evidence="1 2" key="1">
    <citation type="journal article" date="2011" name="BMC Genomics">
        <title>Comparative genomics reveals diversity among xanthomonads infecting tomato and pepper.</title>
        <authorList>
            <person name="Potnis N."/>
            <person name="Krasileva K."/>
            <person name="Chow V."/>
            <person name="Almeida N.F."/>
            <person name="Patil P.B."/>
            <person name="Ryan R.P."/>
            <person name="Sharlach M."/>
            <person name="Behlau F."/>
            <person name="Dow J.M."/>
            <person name="Momol M.T."/>
            <person name="White F.F."/>
            <person name="Preston J.F."/>
            <person name="Vinatzer B.A."/>
            <person name="Koebnik R."/>
            <person name="Setubal J.C."/>
            <person name="Norman D.J."/>
            <person name="Staskawicz B.J."/>
            <person name="Jones J.B."/>
        </authorList>
    </citation>
    <scope>NUCLEOTIDE SEQUENCE [LARGE SCALE GENOMIC DNA]</scope>
    <source>
        <strain evidence="1 2">ATCC 35937</strain>
    </source>
</reference>
<name>F0BKF6_9XANT</name>
<evidence type="ECO:0000313" key="1">
    <source>
        <dbReference type="EMBL" id="EGD07035.1"/>
    </source>
</evidence>
<organism evidence="1 2">
    <name type="scientific">Xanthomonas vesicatoria ATCC 35937</name>
    <dbReference type="NCBI Taxonomy" id="925775"/>
    <lineage>
        <taxon>Bacteria</taxon>
        <taxon>Pseudomonadati</taxon>
        <taxon>Pseudomonadota</taxon>
        <taxon>Gammaproteobacteria</taxon>
        <taxon>Lysobacterales</taxon>
        <taxon>Lysobacteraceae</taxon>
        <taxon>Xanthomonas</taxon>
    </lineage>
</organism>
<gene>
    <name evidence="1" type="ORF">XVE_4771</name>
</gene>